<evidence type="ECO:0008006" key="4">
    <source>
        <dbReference type="Google" id="ProtNLM"/>
    </source>
</evidence>
<keyword evidence="3" id="KW-1185">Reference proteome</keyword>
<dbReference type="EnsemblPlants" id="Kaladp0039s0534.1.v1.1">
    <property type="protein sequence ID" value="Kaladp0039s0534.1.v1.1"/>
    <property type="gene ID" value="Kaladp0039s0534.v1.1"/>
</dbReference>
<accession>A0A7N0TKS3</accession>
<dbReference type="Pfam" id="PF14009">
    <property type="entry name" value="PADRE"/>
    <property type="match status" value="1"/>
</dbReference>
<dbReference type="PANTHER" id="PTHR33148">
    <property type="entry name" value="PLASTID MOVEMENT IMPAIRED PROTEIN-RELATED"/>
    <property type="match status" value="1"/>
</dbReference>
<protein>
    <recommendedName>
        <fullName evidence="4">Plastid movement impaired 2</fullName>
    </recommendedName>
</protein>
<dbReference type="Gramene" id="Kaladp0039s0534.1.v1.1">
    <property type="protein sequence ID" value="Kaladp0039s0534.1.v1.1"/>
    <property type="gene ID" value="Kaladp0039s0534.v1.1"/>
</dbReference>
<reference evidence="2" key="1">
    <citation type="submission" date="2021-01" db="UniProtKB">
        <authorList>
            <consortium name="EnsemblPlants"/>
        </authorList>
    </citation>
    <scope>IDENTIFICATION</scope>
</reference>
<evidence type="ECO:0000313" key="2">
    <source>
        <dbReference type="EnsemblPlants" id="Kaladp0039s0534.1.v1.1"/>
    </source>
</evidence>
<proteinExistence type="predicted"/>
<dbReference type="PANTHER" id="PTHR33148:SF3">
    <property type="entry name" value="DUF4228 DOMAIN PROTEIN"/>
    <property type="match status" value="1"/>
</dbReference>
<evidence type="ECO:0000256" key="1">
    <source>
        <dbReference type="SAM" id="MobiDB-lite"/>
    </source>
</evidence>
<feature type="region of interest" description="Disordered" evidence="1">
    <location>
        <begin position="123"/>
        <end position="143"/>
    </location>
</feature>
<name>A0A7N0TKS3_KALFE</name>
<dbReference type="Proteomes" id="UP000594263">
    <property type="component" value="Unplaced"/>
</dbReference>
<dbReference type="AlphaFoldDB" id="A0A7N0TKS3"/>
<dbReference type="InterPro" id="IPR025322">
    <property type="entry name" value="PADRE_dom"/>
</dbReference>
<sequence length="230" mass="25560">MGNSLGGSKRTVKIMKINGETIKLKTPVQAGEVVKDYPGYVLLESEAVKHFGIRAKPLEAQQGLEPKRLYFLVELPKLEEDKCPPRRVRSGIHMSAKDRLESLKLARRSISDLSLMKQTSVMFEDGSDRSSSPGDQGNGGSVRLKMRLPKAEVARLMQESRDEAEAAQKIMDLCLANKGKESQNIGQQRQVRLKSGHERPSQGFKQKRVSFMPVNEGEIQMAGGPGIESW</sequence>
<dbReference type="OMA" id="IMQLCTV"/>
<organism evidence="2 3">
    <name type="scientific">Kalanchoe fedtschenkoi</name>
    <name type="common">Lavender scallops</name>
    <name type="synonym">South American air plant</name>
    <dbReference type="NCBI Taxonomy" id="63787"/>
    <lineage>
        <taxon>Eukaryota</taxon>
        <taxon>Viridiplantae</taxon>
        <taxon>Streptophyta</taxon>
        <taxon>Embryophyta</taxon>
        <taxon>Tracheophyta</taxon>
        <taxon>Spermatophyta</taxon>
        <taxon>Magnoliopsida</taxon>
        <taxon>eudicotyledons</taxon>
        <taxon>Gunneridae</taxon>
        <taxon>Pentapetalae</taxon>
        <taxon>Saxifragales</taxon>
        <taxon>Crassulaceae</taxon>
        <taxon>Kalanchoe</taxon>
    </lineage>
</organism>
<evidence type="ECO:0000313" key="3">
    <source>
        <dbReference type="Proteomes" id="UP000594263"/>
    </source>
</evidence>
<feature type="region of interest" description="Disordered" evidence="1">
    <location>
        <begin position="181"/>
        <end position="209"/>
    </location>
</feature>